<sequence length="460" mass="50290">MTDSIDGCAPGLASARSAGRDGLAWLASERLNAECFCMGLDREALRAAIHARAGEDGLPALLEERCPYVFASRPVFVSPAQRARMSALVEAIESVVALPAYREMALARAPAIARHRPGARGVFFGYDFHVTATALGLIEINTNAGGAMLNALLARAQRACCPPIEQLFPLMATADAFEARIAEMFRNEWALAGRTQPLRTIAIVDEQPQSQYLYPEFLLFRRLFEANGWTTVIADPAELSLRDGRLHCGEQPIDLVYNRLTDFYLEAEASAALREAWLQDVAVITPHPHAHALYADKRNLAVLSDPLQLTALGVPADAQAALLAGIPRTEIVDPANAERLWAERKRLFFKPFAGYGSRATYRGDKITRRVWQEILTGGYIAQALVAPGERALSTGETPQALKFDLRSYVYEGQSQWLAARLYQGQTTNFRTPGGGFAPVYEVTDGCMDAMIPMSPPPPAA</sequence>
<protein>
    <recommendedName>
        <fullName evidence="3">Circularly permuted type 2 ATP-grasp protein</fullName>
    </recommendedName>
</protein>
<evidence type="ECO:0000313" key="2">
    <source>
        <dbReference type="Proteomes" id="UP001597110"/>
    </source>
</evidence>
<evidence type="ECO:0008006" key="3">
    <source>
        <dbReference type="Google" id="ProtNLM"/>
    </source>
</evidence>
<organism evidence="1 2">
    <name type="scientific">Lysobacter brunescens</name>
    <dbReference type="NCBI Taxonomy" id="262323"/>
    <lineage>
        <taxon>Bacteria</taxon>
        <taxon>Pseudomonadati</taxon>
        <taxon>Pseudomonadota</taxon>
        <taxon>Gammaproteobacteria</taxon>
        <taxon>Lysobacterales</taxon>
        <taxon>Lysobacteraceae</taxon>
        <taxon>Lysobacter</taxon>
    </lineage>
</organism>
<evidence type="ECO:0000313" key="1">
    <source>
        <dbReference type="EMBL" id="MFD0727032.1"/>
    </source>
</evidence>
<gene>
    <name evidence="1" type="ORF">ACFQ0E_15665</name>
</gene>
<dbReference type="SUPFAM" id="SSF56059">
    <property type="entry name" value="Glutathione synthetase ATP-binding domain-like"/>
    <property type="match status" value="1"/>
</dbReference>
<dbReference type="RefSeq" id="WP_386825385.1">
    <property type="nucleotide sequence ID" value="NZ_JBHTIF010000003.1"/>
</dbReference>
<proteinExistence type="predicted"/>
<keyword evidence="2" id="KW-1185">Reference proteome</keyword>
<dbReference type="Proteomes" id="UP001597110">
    <property type="component" value="Unassembled WGS sequence"/>
</dbReference>
<accession>A0ABW2YH10</accession>
<comment type="caution">
    <text evidence="1">The sequence shown here is derived from an EMBL/GenBank/DDBJ whole genome shotgun (WGS) entry which is preliminary data.</text>
</comment>
<reference evidence="2" key="1">
    <citation type="journal article" date="2019" name="Int. J. Syst. Evol. Microbiol.">
        <title>The Global Catalogue of Microorganisms (GCM) 10K type strain sequencing project: providing services to taxonomists for standard genome sequencing and annotation.</title>
        <authorList>
            <consortium name="The Broad Institute Genomics Platform"/>
            <consortium name="The Broad Institute Genome Sequencing Center for Infectious Disease"/>
            <person name="Wu L."/>
            <person name="Ma J."/>
        </authorList>
    </citation>
    <scope>NUCLEOTIDE SEQUENCE [LARGE SCALE GENOMIC DNA]</scope>
    <source>
        <strain evidence="2">CCUG 55585</strain>
    </source>
</reference>
<dbReference type="EMBL" id="JBHTIF010000003">
    <property type="protein sequence ID" value="MFD0727032.1"/>
    <property type="molecule type" value="Genomic_DNA"/>
</dbReference>
<name>A0ABW2YH10_9GAMM</name>